<keyword evidence="15" id="KW-1185">Reference proteome</keyword>
<evidence type="ECO:0000313" key="14">
    <source>
        <dbReference type="EMBL" id="MFC0469318.1"/>
    </source>
</evidence>
<dbReference type="PANTHER" id="PTHR47788">
    <property type="entry name" value="POLYA POLYMERASE"/>
    <property type="match status" value="1"/>
</dbReference>
<evidence type="ECO:0000256" key="3">
    <source>
        <dbReference type="ARBA" id="ARBA00022555"/>
    </source>
</evidence>
<dbReference type="PROSITE" id="PS51371">
    <property type="entry name" value="CBS"/>
    <property type="match status" value="2"/>
</dbReference>
<comment type="cofactor">
    <cofactor evidence="1">
        <name>Mg(2+)</name>
        <dbReference type="ChEBI" id="CHEBI:18420"/>
    </cofactor>
</comment>
<dbReference type="InterPro" id="IPR043519">
    <property type="entry name" value="NT_sf"/>
</dbReference>
<keyword evidence="8" id="KW-0547">Nucleotide-binding</keyword>
<dbReference type="Gene3D" id="3.10.580.10">
    <property type="entry name" value="CBS-domain"/>
    <property type="match status" value="1"/>
</dbReference>
<dbReference type="SUPFAM" id="SSF81891">
    <property type="entry name" value="Poly A polymerase C-terminal region-like"/>
    <property type="match status" value="1"/>
</dbReference>
<keyword evidence="9" id="KW-0460">Magnesium</keyword>
<keyword evidence="11" id="KW-0129">CBS domain</keyword>
<dbReference type="Gene3D" id="3.10.310.30">
    <property type="match status" value="1"/>
</dbReference>
<gene>
    <name evidence="14" type="ORF">ACFFHM_01890</name>
</gene>
<evidence type="ECO:0000256" key="9">
    <source>
        <dbReference type="ARBA" id="ARBA00022842"/>
    </source>
</evidence>
<dbReference type="Pfam" id="PF02272">
    <property type="entry name" value="DHHA1"/>
    <property type="match status" value="1"/>
</dbReference>
<feature type="domain" description="CBS" evidence="13">
    <location>
        <begin position="313"/>
        <end position="372"/>
    </location>
</feature>
<name>A0ABV6KB46_9BACI</name>
<dbReference type="EMBL" id="JBHLUX010000005">
    <property type="protein sequence ID" value="MFC0469318.1"/>
    <property type="molecule type" value="Genomic_DNA"/>
</dbReference>
<evidence type="ECO:0000256" key="1">
    <source>
        <dbReference type="ARBA" id="ARBA00001946"/>
    </source>
</evidence>
<dbReference type="SUPFAM" id="SSF54631">
    <property type="entry name" value="CBS-domain pair"/>
    <property type="match status" value="1"/>
</dbReference>
<dbReference type="InterPro" id="IPR003156">
    <property type="entry name" value="DHHA1_dom"/>
</dbReference>
<protein>
    <submittedName>
        <fullName evidence="14">CBS domain-containing protein</fullName>
    </submittedName>
</protein>
<dbReference type="Gene3D" id="1.10.3090.10">
    <property type="entry name" value="cca-adding enzyme, domain 2"/>
    <property type="match status" value="1"/>
</dbReference>
<dbReference type="InterPro" id="IPR052390">
    <property type="entry name" value="tRNA_nt/polyA_polymerase"/>
</dbReference>
<dbReference type="Gene3D" id="3.30.460.10">
    <property type="entry name" value="Beta Polymerase, domain 2"/>
    <property type="match status" value="1"/>
</dbReference>
<keyword evidence="10 12" id="KW-0694">RNA-binding</keyword>
<dbReference type="Pfam" id="PF01743">
    <property type="entry name" value="PolyA_pol"/>
    <property type="match status" value="1"/>
</dbReference>
<dbReference type="InterPro" id="IPR046342">
    <property type="entry name" value="CBS_dom_sf"/>
</dbReference>
<evidence type="ECO:0000256" key="5">
    <source>
        <dbReference type="ARBA" id="ARBA00022694"/>
    </source>
</evidence>
<evidence type="ECO:0000256" key="10">
    <source>
        <dbReference type="ARBA" id="ARBA00022884"/>
    </source>
</evidence>
<keyword evidence="7" id="KW-0479">Metal-binding</keyword>
<reference evidence="14 15" key="1">
    <citation type="submission" date="2024-09" db="EMBL/GenBank/DDBJ databases">
        <authorList>
            <person name="Sun Q."/>
            <person name="Mori K."/>
        </authorList>
    </citation>
    <scope>NUCLEOTIDE SEQUENCE [LARGE SCALE GENOMIC DNA]</scope>
    <source>
        <strain evidence="14 15">NCAIM B.02610</strain>
    </source>
</reference>
<evidence type="ECO:0000256" key="12">
    <source>
        <dbReference type="RuleBase" id="RU003953"/>
    </source>
</evidence>
<keyword evidence="6" id="KW-0548">Nucleotidyltransferase</keyword>
<dbReference type="SUPFAM" id="SSF64182">
    <property type="entry name" value="DHH phosphoesterases"/>
    <property type="match status" value="1"/>
</dbReference>
<dbReference type="Pfam" id="PF01368">
    <property type="entry name" value="DHH"/>
    <property type="match status" value="1"/>
</dbReference>
<evidence type="ECO:0000256" key="6">
    <source>
        <dbReference type="ARBA" id="ARBA00022695"/>
    </source>
</evidence>
<dbReference type="RefSeq" id="WP_335963184.1">
    <property type="nucleotide sequence ID" value="NZ_JAXBLX010000043.1"/>
</dbReference>
<feature type="domain" description="CBS" evidence="13">
    <location>
        <begin position="376"/>
        <end position="432"/>
    </location>
</feature>
<keyword evidence="5" id="KW-0819">tRNA processing</keyword>
<comment type="caution">
    <text evidence="14">The sequence shown here is derived from an EMBL/GenBank/DDBJ whole genome shotgun (WGS) entry which is preliminary data.</text>
</comment>
<dbReference type="CDD" id="cd05398">
    <property type="entry name" value="NT_ClassII-CCAase"/>
    <property type="match status" value="1"/>
</dbReference>
<dbReference type="Gene3D" id="3.90.1640.10">
    <property type="entry name" value="inorganic pyrophosphatase (n-terminal core)"/>
    <property type="match status" value="1"/>
</dbReference>
<evidence type="ECO:0000313" key="15">
    <source>
        <dbReference type="Proteomes" id="UP001589838"/>
    </source>
</evidence>
<dbReference type="Pfam" id="PF00571">
    <property type="entry name" value="CBS"/>
    <property type="match status" value="2"/>
</dbReference>
<evidence type="ECO:0000256" key="8">
    <source>
        <dbReference type="ARBA" id="ARBA00022741"/>
    </source>
</evidence>
<evidence type="ECO:0000256" key="2">
    <source>
        <dbReference type="ARBA" id="ARBA00007265"/>
    </source>
</evidence>
<keyword evidence="3" id="KW-0820">tRNA-binding</keyword>
<dbReference type="InterPro" id="IPR002646">
    <property type="entry name" value="PolA_pol_head_dom"/>
</dbReference>
<organism evidence="14 15">
    <name type="scientific">Halalkalibacter kiskunsagensis</name>
    <dbReference type="NCBI Taxonomy" id="1548599"/>
    <lineage>
        <taxon>Bacteria</taxon>
        <taxon>Bacillati</taxon>
        <taxon>Bacillota</taxon>
        <taxon>Bacilli</taxon>
        <taxon>Bacillales</taxon>
        <taxon>Bacillaceae</taxon>
        <taxon>Halalkalibacter</taxon>
    </lineage>
</organism>
<evidence type="ECO:0000256" key="11">
    <source>
        <dbReference type="PROSITE-ProRule" id="PRU00703"/>
    </source>
</evidence>
<dbReference type="InterPro" id="IPR038763">
    <property type="entry name" value="DHH_sf"/>
</dbReference>
<dbReference type="SMART" id="SM00116">
    <property type="entry name" value="CBS"/>
    <property type="match status" value="2"/>
</dbReference>
<dbReference type="PANTHER" id="PTHR47788:SF1">
    <property type="entry name" value="A-ADDING TRNA NUCLEOTIDYLTRANSFERASE"/>
    <property type="match status" value="1"/>
</dbReference>
<dbReference type="InterPro" id="IPR000644">
    <property type="entry name" value="CBS_dom"/>
</dbReference>
<evidence type="ECO:0000259" key="13">
    <source>
        <dbReference type="PROSITE" id="PS51371"/>
    </source>
</evidence>
<proteinExistence type="inferred from homology"/>
<keyword evidence="4 12" id="KW-0808">Transferase</keyword>
<dbReference type="InterPro" id="IPR001667">
    <property type="entry name" value="DDH_dom"/>
</dbReference>
<comment type="similarity">
    <text evidence="2 12">Belongs to the tRNA nucleotidyltransferase/poly(A) polymerase family.</text>
</comment>
<accession>A0ABV6KB46</accession>
<dbReference type="Proteomes" id="UP001589838">
    <property type="component" value="Unassembled WGS sequence"/>
</dbReference>
<evidence type="ECO:0000256" key="4">
    <source>
        <dbReference type="ARBA" id="ARBA00022679"/>
    </source>
</evidence>
<dbReference type="SUPFAM" id="SSF81301">
    <property type="entry name" value="Nucleotidyltransferase"/>
    <property type="match status" value="1"/>
</dbReference>
<sequence length="837" mass="95355">MDVIVSHMNLDFDGLASLLAAKKLYPSAEVALSEKQQPTVKSYLAIYRDQLALSTYEQIRWSQVKTLILVDVASMNRTGIPVDDLSNETKTILYDHHPPKEDDVQGEERYVEQVGATITLLMERLLKEKVTITPFEATLFGLGLYTDTGNFTFKQTTSRDLYIAYILKGLEMDVTLINHFSEQSLTTEEKQLFQILLTNSEEITISGMTILITTHEQSTYQNGLATLTRRLMESTDSDATLSIVKMKDHVYVVARSSSNRIDFQPLMDDLGGGGHSQAASATMKKQELNSVVKKVKHVINRMIKPSVTASEMMAKPVKFVSPYDSIDEVLERMYQYGHTGFPVLNEDGYLIGVISRRDVDKATHHGLGHAPVKAYMSTQIVTLEPTSSLEEIQTTMMKHNIGRIPIMLNQNVVGIVSRTDVIEQLHRKSRPVTDQSIVTKMQAQLPPDTYNLLREIGAIADSHGINVYLIGGIVRDFLLNRLNEDIDLVVEGDGISFAHTIREQLGGQIKTHEQFATATWTTPTNIKLDIVTCRTEYYDAPAALPTVRASNIREDLRRRDFSINALALQINKSDFGKLLDFFQGQEDMDNKEIRILHNLSFIEDPTRIVRAIRFALRFDYTLAKQTEELALNASYLLKQVSATRFLREIQLLINEETIIRGVKLLDSLHVWQSLFNLKPTIESLMKLEQVIAYHFNDAFIVILTLNYGQHNWKQKVKRYSLTTKQNQLIQQLEAMQTVPLSKNETMSSIHNRYHMFKEDTILLYTILTENTLLRNYVEKREQLKPLLTGQDLLMQGIKPGPIFSDILHQLTCFQLDNEIINRNDALTWLQAKRKNNL</sequence>
<evidence type="ECO:0000256" key="7">
    <source>
        <dbReference type="ARBA" id="ARBA00022723"/>
    </source>
</evidence>
<dbReference type="CDD" id="cd04595">
    <property type="entry name" value="CBS_pair_DHH_polyA_Pol_assoc"/>
    <property type="match status" value="1"/>
</dbReference>